<dbReference type="InterPro" id="IPR006675">
    <property type="entry name" value="HDIG_dom"/>
</dbReference>
<dbReference type="SUPFAM" id="SSF109604">
    <property type="entry name" value="HD-domain/PDEase-like"/>
    <property type="match status" value="1"/>
</dbReference>
<feature type="transmembrane region" description="Helical" evidence="1">
    <location>
        <begin position="150"/>
        <end position="165"/>
    </location>
</feature>
<keyword evidence="3" id="KW-0378">Hydrolase</keyword>
<dbReference type="InterPro" id="IPR006674">
    <property type="entry name" value="HD_domain"/>
</dbReference>
<keyword evidence="1" id="KW-0472">Membrane</keyword>
<feature type="transmembrane region" description="Helical" evidence="1">
    <location>
        <begin position="197"/>
        <end position="214"/>
    </location>
</feature>
<reference evidence="3" key="1">
    <citation type="submission" date="2019-08" db="EMBL/GenBank/DDBJ databases">
        <authorList>
            <person name="Kucharzyk K."/>
            <person name="Murdoch R.W."/>
            <person name="Higgins S."/>
            <person name="Loffler F."/>
        </authorList>
    </citation>
    <scope>NUCLEOTIDE SEQUENCE</scope>
</reference>
<feature type="transmembrane region" description="Helical" evidence="1">
    <location>
        <begin position="221"/>
        <end position="247"/>
    </location>
</feature>
<dbReference type="PANTHER" id="PTHR36442:SF1">
    <property type="entry name" value="CYCLIC-DI-AMP PHOSPHODIESTERASE PGPH"/>
    <property type="match status" value="1"/>
</dbReference>
<dbReference type="SMART" id="SM00471">
    <property type="entry name" value="HDc"/>
    <property type="match status" value="1"/>
</dbReference>
<accession>A0A645BEW7</accession>
<feature type="domain" description="HD/PDEase" evidence="2">
    <location>
        <begin position="306"/>
        <end position="464"/>
    </location>
</feature>
<dbReference type="Gene3D" id="1.10.3210.10">
    <property type="entry name" value="Hypothetical protein af1432"/>
    <property type="match status" value="1"/>
</dbReference>
<dbReference type="InterPro" id="IPR011624">
    <property type="entry name" value="Metal-dep_PHydrolase_7TM_extra"/>
</dbReference>
<organism evidence="3">
    <name type="scientific">bioreactor metagenome</name>
    <dbReference type="NCBI Taxonomy" id="1076179"/>
    <lineage>
        <taxon>unclassified sequences</taxon>
        <taxon>metagenomes</taxon>
        <taxon>ecological metagenomes</taxon>
    </lineage>
</organism>
<dbReference type="Pfam" id="PF01966">
    <property type="entry name" value="HD"/>
    <property type="match status" value="1"/>
</dbReference>
<comment type="caution">
    <text evidence="3">The sequence shown here is derived from an EMBL/GenBank/DDBJ whole genome shotgun (WGS) entry which is preliminary data.</text>
</comment>
<feature type="transmembrane region" description="Helical" evidence="1">
    <location>
        <begin position="172"/>
        <end position="191"/>
    </location>
</feature>
<dbReference type="InterPro" id="IPR003607">
    <property type="entry name" value="HD/PDEase_dom"/>
</dbReference>
<dbReference type="InterPro" id="IPR052722">
    <property type="entry name" value="PgpH_phosphodiesterase"/>
</dbReference>
<name>A0A645BEW7_9ZZZZ</name>
<gene>
    <name evidence="3" type="primary">pgpH_11</name>
    <name evidence="3" type="ORF">SDC9_110479</name>
</gene>
<dbReference type="GO" id="GO:0016787">
    <property type="term" value="F:hydrolase activity"/>
    <property type="evidence" value="ECO:0007669"/>
    <property type="project" value="UniProtKB-KW"/>
</dbReference>
<sequence length="522" mass="56982">MLAVINRELKVTTLSVWLKALGEMVYDEYLLPTNVVNPIETTRAQEKAAAAVEPEYIARGATIVAAGQTVTQDQYNMLLSLDLVKGAEATSHLAPGVIAYLFCIYGMLLLYLYFFERDTFSSSKKMTILALVLILSLVLEWVCYVIDPRVTPAIFGVLLTALLISRKTAEAVNIAFAMSFSLLSGGSGTTLFGSDSILSMAAILISGQMTMLVAERSKKRGTLIAAGSLGGLAGAAVVVAGGVILEYSWNTSLIYAGLQMASALILSVFCVGMLSMWENLFDIVTPARLHELANANHPLLRKMMTAAPGTYHHSMMVASLAEGAAEAIGANALLARTGAMYHDVGKLRRPQYFMENQNGQNIHDTLSPEESAGFIIAHQKDALSYLSRYRMPSEVKKIVAEHHGTTLVAYFYHKAKQLQTQDGEPVIERLFRYPGGLPSTKESAIVMLADSCEAAVRSLSEPTREDVSEMVRRIVQGKMDDGQLRQSPLTLEEINKIEKSFLITLTGLMHERIRYPGTEAPT</sequence>
<evidence type="ECO:0000256" key="1">
    <source>
        <dbReference type="SAM" id="Phobius"/>
    </source>
</evidence>
<feature type="transmembrane region" description="Helical" evidence="1">
    <location>
        <begin position="126"/>
        <end position="144"/>
    </location>
</feature>
<dbReference type="NCBIfam" id="TIGR00277">
    <property type="entry name" value="HDIG"/>
    <property type="match status" value="1"/>
</dbReference>
<keyword evidence="1" id="KW-1133">Transmembrane helix</keyword>
<keyword evidence="1" id="KW-0812">Transmembrane</keyword>
<dbReference type="EC" id="3.1.4.-" evidence="3"/>
<dbReference type="EMBL" id="VSSQ01019508">
    <property type="protein sequence ID" value="MPM63598.1"/>
    <property type="molecule type" value="Genomic_DNA"/>
</dbReference>
<proteinExistence type="predicted"/>
<dbReference type="CDD" id="cd00077">
    <property type="entry name" value="HDc"/>
    <property type="match status" value="1"/>
</dbReference>
<evidence type="ECO:0000259" key="2">
    <source>
        <dbReference type="SMART" id="SM00471"/>
    </source>
</evidence>
<feature type="transmembrane region" description="Helical" evidence="1">
    <location>
        <begin position="253"/>
        <end position="274"/>
    </location>
</feature>
<dbReference type="InterPro" id="IPR011621">
    <property type="entry name" value="Metal-dep_PHydrolase_7TM_intra"/>
</dbReference>
<dbReference type="Pfam" id="PF07698">
    <property type="entry name" value="7TM-7TMR_HD"/>
    <property type="match status" value="1"/>
</dbReference>
<dbReference type="AlphaFoldDB" id="A0A645BEW7"/>
<feature type="transmembrane region" description="Helical" evidence="1">
    <location>
        <begin position="93"/>
        <end position="114"/>
    </location>
</feature>
<dbReference type="PANTHER" id="PTHR36442">
    <property type="entry name" value="CYCLIC-DI-AMP PHOSPHODIESTERASE PGPH"/>
    <property type="match status" value="1"/>
</dbReference>
<protein>
    <submittedName>
        <fullName evidence="3">Cyclic-di-AMP phosphodiesterase PgpH</fullName>
        <ecNumber evidence="3">3.1.4.-</ecNumber>
    </submittedName>
</protein>
<evidence type="ECO:0000313" key="3">
    <source>
        <dbReference type="EMBL" id="MPM63598.1"/>
    </source>
</evidence>
<dbReference type="Pfam" id="PF07697">
    <property type="entry name" value="7TMR-HDED"/>
    <property type="match status" value="1"/>
</dbReference>